<name>A0AAV7I4Q2_COTGL</name>
<evidence type="ECO:0000313" key="2">
    <source>
        <dbReference type="Proteomes" id="UP000826195"/>
    </source>
</evidence>
<reference evidence="1 2" key="1">
    <citation type="journal article" date="2021" name="J. Hered.">
        <title>A chromosome-level genome assembly of the parasitoid wasp, Cotesia glomerata (Hymenoptera: Braconidae).</title>
        <authorList>
            <person name="Pinto B.J."/>
            <person name="Weis J.J."/>
            <person name="Gamble T."/>
            <person name="Ode P.J."/>
            <person name="Paul R."/>
            <person name="Zaspel J.M."/>
        </authorList>
    </citation>
    <scope>NUCLEOTIDE SEQUENCE [LARGE SCALE GENOMIC DNA]</scope>
    <source>
        <strain evidence="1">CgM1</strain>
    </source>
</reference>
<sequence length="76" mass="8523">MGIGEMDRGIPSSTLATLRGILVSSLSRENLGPHDITQVEQISRHRISRKVHFREGEYRDHSSTLNGANHRVLISM</sequence>
<dbReference type="Proteomes" id="UP000826195">
    <property type="component" value="Unassembled WGS sequence"/>
</dbReference>
<organism evidence="1 2">
    <name type="scientific">Cotesia glomerata</name>
    <name type="common">Lepidopteran parasitic wasp</name>
    <name type="synonym">Apanteles glomeratus</name>
    <dbReference type="NCBI Taxonomy" id="32391"/>
    <lineage>
        <taxon>Eukaryota</taxon>
        <taxon>Metazoa</taxon>
        <taxon>Ecdysozoa</taxon>
        <taxon>Arthropoda</taxon>
        <taxon>Hexapoda</taxon>
        <taxon>Insecta</taxon>
        <taxon>Pterygota</taxon>
        <taxon>Neoptera</taxon>
        <taxon>Endopterygota</taxon>
        <taxon>Hymenoptera</taxon>
        <taxon>Apocrita</taxon>
        <taxon>Ichneumonoidea</taxon>
        <taxon>Braconidae</taxon>
        <taxon>Microgastrinae</taxon>
        <taxon>Cotesia</taxon>
    </lineage>
</organism>
<keyword evidence="2" id="KW-1185">Reference proteome</keyword>
<accession>A0AAV7I4Q2</accession>
<dbReference type="EMBL" id="JAHXZJ010002237">
    <property type="protein sequence ID" value="KAH0545960.1"/>
    <property type="molecule type" value="Genomic_DNA"/>
</dbReference>
<comment type="caution">
    <text evidence="1">The sequence shown here is derived from an EMBL/GenBank/DDBJ whole genome shotgun (WGS) entry which is preliminary data.</text>
</comment>
<evidence type="ECO:0000313" key="1">
    <source>
        <dbReference type="EMBL" id="KAH0545960.1"/>
    </source>
</evidence>
<gene>
    <name evidence="1" type="ORF">KQX54_005058</name>
</gene>
<dbReference type="AlphaFoldDB" id="A0AAV7I4Q2"/>
<proteinExistence type="predicted"/>
<protein>
    <submittedName>
        <fullName evidence="1">Uncharacterized protein</fullName>
    </submittedName>
</protein>